<dbReference type="InterPro" id="IPR034593">
    <property type="entry name" value="DgoD-like"/>
</dbReference>
<evidence type="ECO:0000256" key="1">
    <source>
        <dbReference type="ARBA" id="ARBA00023239"/>
    </source>
</evidence>
<dbReference type="InterPro" id="IPR013341">
    <property type="entry name" value="Mandelate_racemase_N_dom"/>
</dbReference>
<dbReference type="STRING" id="471853.Bcav_4035"/>
<dbReference type="Pfam" id="PF13378">
    <property type="entry name" value="MR_MLE_C"/>
    <property type="match status" value="1"/>
</dbReference>
<evidence type="ECO:0000313" key="3">
    <source>
        <dbReference type="EMBL" id="ACQ82276.1"/>
    </source>
</evidence>
<dbReference type="InterPro" id="IPR029017">
    <property type="entry name" value="Enolase-like_N"/>
</dbReference>
<dbReference type="Proteomes" id="UP000007962">
    <property type="component" value="Chromosome"/>
</dbReference>
<dbReference type="EMBL" id="CP001618">
    <property type="protein sequence ID" value="ACQ82276.1"/>
    <property type="molecule type" value="Genomic_DNA"/>
</dbReference>
<dbReference type="SFLD" id="SFLDS00001">
    <property type="entry name" value="Enolase"/>
    <property type="match status" value="1"/>
</dbReference>
<dbReference type="NCBIfam" id="NF010624">
    <property type="entry name" value="PRK14017.1"/>
    <property type="match status" value="1"/>
</dbReference>
<dbReference type="SUPFAM" id="SSF51604">
    <property type="entry name" value="Enolase C-terminal domain-like"/>
    <property type="match status" value="1"/>
</dbReference>
<dbReference type="RefSeq" id="WP_015884513.1">
    <property type="nucleotide sequence ID" value="NC_012669.1"/>
</dbReference>
<evidence type="ECO:0000313" key="4">
    <source>
        <dbReference type="Proteomes" id="UP000007962"/>
    </source>
</evidence>
<dbReference type="InterPro" id="IPR013342">
    <property type="entry name" value="Mandelate_racemase_C"/>
</dbReference>
<dbReference type="Gene3D" id="3.20.20.120">
    <property type="entry name" value="Enolase-like C-terminal domain"/>
    <property type="match status" value="1"/>
</dbReference>
<dbReference type="Pfam" id="PF02746">
    <property type="entry name" value="MR_MLE_N"/>
    <property type="match status" value="1"/>
</dbReference>
<dbReference type="PROSITE" id="PS00908">
    <property type="entry name" value="MR_MLE_1"/>
    <property type="match status" value="1"/>
</dbReference>
<protein>
    <submittedName>
        <fullName evidence="3">Mandelate racemase/muconate lactonizing protein</fullName>
    </submittedName>
</protein>
<reference evidence="3 4" key="1">
    <citation type="journal article" date="2009" name="Stand. Genomic Sci.">
        <title>Complete genome sequence of Beutenbergia cavernae type strain (HKI 0122).</title>
        <authorList>
            <person name="Land M."/>
            <person name="Pukall R."/>
            <person name="Abt B."/>
            <person name="Goker M."/>
            <person name="Rohde M."/>
            <person name="Glavina Del Rio T."/>
            <person name="Tice H."/>
            <person name="Copeland A."/>
            <person name="Cheng J.F."/>
            <person name="Lucas S."/>
            <person name="Chen F."/>
            <person name="Nolan M."/>
            <person name="Bruce D."/>
            <person name="Goodwin L."/>
            <person name="Pitluck S."/>
            <person name="Ivanova N."/>
            <person name="Mavromatis K."/>
            <person name="Ovchinnikova G."/>
            <person name="Pati A."/>
            <person name="Chen A."/>
            <person name="Palaniappan K."/>
            <person name="Hauser L."/>
            <person name="Chang Y.J."/>
            <person name="Jefferies C.C."/>
            <person name="Saunders E."/>
            <person name="Brettin T."/>
            <person name="Detter J.C."/>
            <person name="Han C."/>
            <person name="Chain P."/>
            <person name="Bristow J."/>
            <person name="Eisen J.A."/>
            <person name="Markowitz V."/>
            <person name="Hugenholtz P."/>
            <person name="Kyrpides N.C."/>
            <person name="Klenk H.P."/>
            <person name="Lapidus A."/>
        </authorList>
    </citation>
    <scope>NUCLEOTIDE SEQUENCE [LARGE SCALE GENOMIC DNA]</scope>
    <source>
        <strain evidence="4">ATCC BAA-8 / DSM 12333 / NBRC 16432</strain>
    </source>
</reference>
<name>C5C5D6_BEUC1</name>
<dbReference type="InterPro" id="IPR018110">
    <property type="entry name" value="Mandel_Rmase/mucon_lact_enz_CS"/>
</dbReference>
<organism evidence="3 4">
    <name type="scientific">Beutenbergia cavernae (strain ATCC BAA-8 / DSM 12333 / CCUG 43141 / JCM 11478 / NBRC 16432 / NCIMB 13614 / HKI 0122)</name>
    <dbReference type="NCBI Taxonomy" id="471853"/>
    <lineage>
        <taxon>Bacteria</taxon>
        <taxon>Bacillati</taxon>
        <taxon>Actinomycetota</taxon>
        <taxon>Actinomycetes</taxon>
        <taxon>Micrococcales</taxon>
        <taxon>Beutenbergiaceae</taxon>
        <taxon>Beutenbergia</taxon>
    </lineage>
</organism>
<dbReference type="GO" id="GO:0009063">
    <property type="term" value="P:amino acid catabolic process"/>
    <property type="evidence" value="ECO:0007669"/>
    <property type="project" value="InterPro"/>
</dbReference>
<dbReference type="KEGG" id="bcv:Bcav_4035"/>
<sequence>MRITAVETFVLSNRCVLVKISTDRGIAGWGEAVAENWALATVATLERMAEHLVGRDPREITKHWQVLTRGGFYRGGPLMGSAVAGIDQALWDIKGRALGAPVHELLGGPARDAVRVYAHAGGSGRTGDPDLARRRVEQGYTLVKVAPDYGPVGFLESPAWAERFVSDLRELRDAVGPAIDIAIDFHGRLSVAQSRRALSLLDDIAPAFVEEPLRPEHSALIGELVHASPVPIATGERLYDRYEFRSVLEAGVAIVQPDLSHAGGITECFRIATQAEVYDAQIAPHCPLGAVALAACLQVDLAVPNAYAQEQVVDVHDPASPALAILTDPSVLTPVDGAIPRLTGPGLGVDVDEDAVRERVATGTLDAGSPIWTAADGSFAEW</sequence>
<dbReference type="HOGENOM" id="CLU_030273_3_2_11"/>
<evidence type="ECO:0000259" key="2">
    <source>
        <dbReference type="SMART" id="SM00922"/>
    </source>
</evidence>
<proteinExistence type="predicted"/>
<dbReference type="GO" id="GO:0016829">
    <property type="term" value="F:lyase activity"/>
    <property type="evidence" value="ECO:0007669"/>
    <property type="project" value="UniProtKB-KW"/>
</dbReference>
<gene>
    <name evidence="3" type="ordered locus">Bcav_4035</name>
</gene>
<dbReference type="Gene3D" id="3.30.390.10">
    <property type="entry name" value="Enolase-like, N-terminal domain"/>
    <property type="match status" value="1"/>
</dbReference>
<keyword evidence="4" id="KW-1185">Reference proteome</keyword>
<dbReference type="eggNOG" id="COG4948">
    <property type="taxonomic scope" value="Bacteria"/>
</dbReference>
<dbReference type="PANTHER" id="PTHR48080">
    <property type="entry name" value="D-GALACTONATE DEHYDRATASE-RELATED"/>
    <property type="match status" value="1"/>
</dbReference>
<dbReference type="SFLD" id="SFLDG00179">
    <property type="entry name" value="mandelate_racemase"/>
    <property type="match status" value="1"/>
</dbReference>
<dbReference type="InterPro" id="IPR036849">
    <property type="entry name" value="Enolase-like_C_sf"/>
</dbReference>
<accession>C5C5D6</accession>
<dbReference type="PANTHER" id="PTHR48080:SF2">
    <property type="entry name" value="D-GALACTONATE DEHYDRATASE"/>
    <property type="match status" value="1"/>
</dbReference>
<dbReference type="InterPro" id="IPR029065">
    <property type="entry name" value="Enolase_C-like"/>
</dbReference>
<dbReference type="AlphaFoldDB" id="C5C5D6"/>
<dbReference type="OrthoDB" id="9802699at2"/>
<dbReference type="SUPFAM" id="SSF54826">
    <property type="entry name" value="Enolase N-terminal domain-like"/>
    <property type="match status" value="1"/>
</dbReference>
<dbReference type="SMART" id="SM00922">
    <property type="entry name" value="MR_MLE"/>
    <property type="match status" value="1"/>
</dbReference>
<keyword evidence="1" id="KW-0456">Lyase</keyword>
<feature type="domain" description="Mandelate racemase/muconate lactonizing enzyme C-terminal" evidence="2">
    <location>
        <begin position="129"/>
        <end position="231"/>
    </location>
</feature>